<proteinExistence type="predicted"/>
<name>A0A517YY95_9BACT</name>
<feature type="transmembrane region" description="Helical" evidence="1">
    <location>
        <begin position="12"/>
        <end position="32"/>
    </location>
</feature>
<sequence length="347" mass="39281">MADQVFYKGSRRGAYAILFFVLCVMVSGMTWGKGVVSDVGELSGFKESRYFDERIREYVFDPNVKVHINAPSAKSFGGGKPVRVVIYALPNGNTTAQTIGRQRAEGVDWHFFIQHIGAQVRRLREVNLKETIVVAYVEAGGKSWPHWRRTQKDADQRIKVLIEEIRALFGEKVRVDLAAHSGGGSFMFGFINAYEAIPDWVGRMVWLDANYGYSDALGHGEKLLGWLERSREHYLGVVAYDDRDVEINGKKIVGPTGGTYRATHRMIGRIEKDIYLQPKKVDAVLRYRGLKGQVDINLIENSKRKILHTVLVERNGLIHGMTFGTDLEGRSGQLWGKAAYEKWIQEE</sequence>
<dbReference type="OrthoDB" id="262081at2"/>
<dbReference type="InterPro" id="IPR029058">
    <property type="entry name" value="AB_hydrolase_fold"/>
</dbReference>
<evidence type="ECO:0000256" key="1">
    <source>
        <dbReference type="SAM" id="Phobius"/>
    </source>
</evidence>
<evidence type="ECO:0008006" key="4">
    <source>
        <dbReference type="Google" id="ProtNLM"/>
    </source>
</evidence>
<dbReference type="KEGG" id="pcor:KS4_32570"/>
<dbReference type="RefSeq" id="WP_145080128.1">
    <property type="nucleotide sequence ID" value="NZ_CP036425.1"/>
</dbReference>
<keyword evidence="3" id="KW-1185">Reference proteome</keyword>
<dbReference type="EMBL" id="CP036425">
    <property type="protein sequence ID" value="QDU35177.1"/>
    <property type="molecule type" value="Genomic_DNA"/>
</dbReference>
<evidence type="ECO:0000313" key="3">
    <source>
        <dbReference type="Proteomes" id="UP000317369"/>
    </source>
</evidence>
<accession>A0A517YY95</accession>
<dbReference type="Proteomes" id="UP000317369">
    <property type="component" value="Chromosome"/>
</dbReference>
<dbReference type="AlphaFoldDB" id="A0A517YY95"/>
<keyword evidence="1" id="KW-0472">Membrane</keyword>
<keyword evidence="1" id="KW-1133">Transmembrane helix</keyword>
<evidence type="ECO:0000313" key="2">
    <source>
        <dbReference type="EMBL" id="QDU35177.1"/>
    </source>
</evidence>
<keyword evidence="1" id="KW-0812">Transmembrane</keyword>
<gene>
    <name evidence="2" type="ORF">KS4_32570</name>
</gene>
<reference evidence="2 3" key="1">
    <citation type="submission" date="2019-02" db="EMBL/GenBank/DDBJ databases">
        <title>Deep-cultivation of Planctomycetes and their phenomic and genomic characterization uncovers novel biology.</title>
        <authorList>
            <person name="Wiegand S."/>
            <person name="Jogler M."/>
            <person name="Boedeker C."/>
            <person name="Pinto D."/>
            <person name="Vollmers J."/>
            <person name="Rivas-Marin E."/>
            <person name="Kohn T."/>
            <person name="Peeters S.H."/>
            <person name="Heuer A."/>
            <person name="Rast P."/>
            <person name="Oberbeckmann S."/>
            <person name="Bunk B."/>
            <person name="Jeske O."/>
            <person name="Meyerdierks A."/>
            <person name="Storesund J.E."/>
            <person name="Kallscheuer N."/>
            <person name="Luecker S."/>
            <person name="Lage O.M."/>
            <person name="Pohl T."/>
            <person name="Merkel B.J."/>
            <person name="Hornburger P."/>
            <person name="Mueller R.-W."/>
            <person name="Bruemmer F."/>
            <person name="Labrenz M."/>
            <person name="Spormann A.M."/>
            <person name="Op den Camp H."/>
            <person name="Overmann J."/>
            <person name="Amann R."/>
            <person name="Jetten M.S.M."/>
            <person name="Mascher T."/>
            <person name="Medema M.H."/>
            <person name="Devos D.P."/>
            <person name="Kaster A.-K."/>
            <person name="Ovreas L."/>
            <person name="Rohde M."/>
            <person name="Galperin M.Y."/>
            <person name="Jogler C."/>
        </authorList>
    </citation>
    <scope>NUCLEOTIDE SEQUENCE [LARGE SCALE GENOMIC DNA]</scope>
    <source>
        <strain evidence="2 3">KS4</strain>
    </source>
</reference>
<protein>
    <recommendedName>
        <fullName evidence="4">Alpha/beta hydrolase</fullName>
    </recommendedName>
</protein>
<organism evidence="2 3">
    <name type="scientific">Poriferisphaera corsica</name>
    <dbReference type="NCBI Taxonomy" id="2528020"/>
    <lineage>
        <taxon>Bacteria</taxon>
        <taxon>Pseudomonadati</taxon>
        <taxon>Planctomycetota</taxon>
        <taxon>Phycisphaerae</taxon>
        <taxon>Phycisphaerales</taxon>
        <taxon>Phycisphaeraceae</taxon>
        <taxon>Poriferisphaera</taxon>
    </lineage>
</organism>
<dbReference type="SUPFAM" id="SSF53474">
    <property type="entry name" value="alpha/beta-Hydrolases"/>
    <property type="match status" value="1"/>
</dbReference>